<keyword evidence="3" id="KW-0539">Nucleus</keyword>
<feature type="region of interest" description="Disordered" evidence="5">
    <location>
        <begin position="186"/>
        <end position="220"/>
    </location>
</feature>
<feature type="region of interest" description="Disordered" evidence="5">
    <location>
        <begin position="854"/>
        <end position="945"/>
    </location>
</feature>
<feature type="compositionally biased region" description="Polar residues" evidence="5">
    <location>
        <begin position="136"/>
        <end position="148"/>
    </location>
</feature>
<gene>
    <name evidence="7" type="ORF">DOTSEDRAFT_86867</name>
</gene>
<reference evidence="7 8" key="2">
    <citation type="journal article" date="2012" name="PLoS Pathog.">
        <title>Diverse lifestyles and strategies of plant pathogenesis encoded in the genomes of eighteen Dothideomycetes fungi.</title>
        <authorList>
            <person name="Ohm R.A."/>
            <person name="Feau N."/>
            <person name="Henrissat B."/>
            <person name="Schoch C.L."/>
            <person name="Horwitz B.A."/>
            <person name="Barry K.W."/>
            <person name="Condon B.J."/>
            <person name="Copeland A.C."/>
            <person name="Dhillon B."/>
            <person name="Glaser F."/>
            <person name="Hesse C.N."/>
            <person name="Kosti I."/>
            <person name="LaButti K."/>
            <person name="Lindquist E.A."/>
            <person name="Lucas S."/>
            <person name="Salamov A.A."/>
            <person name="Bradshaw R.E."/>
            <person name="Ciuffetti L."/>
            <person name="Hamelin R.C."/>
            <person name="Kema G.H.J."/>
            <person name="Lawrence C."/>
            <person name="Scott J.A."/>
            <person name="Spatafora J.W."/>
            <person name="Turgeon B.G."/>
            <person name="de Wit P.J.G.M."/>
            <person name="Zhong S."/>
            <person name="Goodwin S.B."/>
            <person name="Grigoriev I.V."/>
        </authorList>
    </citation>
    <scope>NUCLEOTIDE SEQUENCE [LARGE SCALE GENOMIC DNA]</scope>
    <source>
        <strain evidence="8">NZE10 / CBS 128990</strain>
    </source>
</reference>
<dbReference type="eggNOG" id="ENOG502QSP5">
    <property type="taxonomic scope" value="Eukaryota"/>
</dbReference>
<feature type="compositionally biased region" description="Low complexity" evidence="5">
    <location>
        <begin position="767"/>
        <end position="782"/>
    </location>
</feature>
<feature type="compositionally biased region" description="Basic and acidic residues" evidence="5">
    <location>
        <begin position="913"/>
        <end position="923"/>
    </location>
</feature>
<dbReference type="PANTHER" id="PTHR14396:SF10">
    <property type="entry name" value="CLASPIN"/>
    <property type="match status" value="1"/>
</dbReference>
<feature type="compositionally biased region" description="Basic and acidic residues" evidence="5">
    <location>
        <begin position="1299"/>
        <end position="1317"/>
    </location>
</feature>
<accession>N1PV38</accession>
<feature type="region of interest" description="Disordered" evidence="5">
    <location>
        <begin position="1"/>
        <end position="172"/>
    </location>
</feature>
<feature type="compositionally biased region" description="Polar residues" evidence="5">
    <location>
        <begin position="98"/>
        <end position="117"/>
    </location>
</feature>
<feature type="region of interest" description="Disordered" evidence="5">
    <location>
        <begin position="829"/>
        <end position="848"/>
    </location>
</feature>
<keyword evidence="8" id="KW-1185">Reference proteome</keyword>
<evidence type="ECO:0000256" key="4">
    <source>
        <dbReference type="SAM" id="Coils"/>
    </source>
</evidence>
<dbReference type="STRING" id="675120.N1PV38"/>
<evidence type="ECO:0000256" key="3">
    <source>
        <dbReference type="ARBA" id="ARBA00023242"/>
    </source>
</evidence>
<feature type="compositionally biased region" description="Polar residues" evidence="5">
    <location>
        <begin position="837"/>
        <end position="848"/>
    </location>
</feature>
<evidence type="ECO:0000256" key="5">
    <source>
        <dbReference type="SAM" id="MobiDB-lite"/>
    </source>
</evidence>
<feature type="compositionally biased region" description="Polar residues" evidence="5">
    <location>
        <begin position="801"/>
        <end position="815"/>
    </location>
</feature>
<feature type="region of interest" description="Disordered" evidence="5">
    <location>
        <begin position="760"/>
        <end position="824"/>
    </location>
</feature>
<dbReference type="EMBL" id="KB446537">
    <property type="protein sequence ID" value="EME46274.1"/>
    <property type="molecule type" value="Genomic_DNA"/>
</dbReference>
<feature type="coiled-coil region" evidence="4">
    <location>
        <begin position="486"/>
        <end position="540"/>
    </location>
</feature>
<feature type="region of interest" description="Disordered" evidence="5">
    <location>
        <begin position="281"/>
        <end position="330"/>
    </location>
</feature>
<feature type="compositionally biased region" description="Basic and acidic residues" evidence="5">
    <location>
        <begin position="638"/>
        <end position="650"/>
    </location>
</feature>
<name>N1PV38_DOTSN</name>
<dbReference type="GO" id="GO:0005634">
    <property type="term" value="C:nucleus"/>
    <property type="evidence" value="ECO:0007669"/>
    <property type="project" value="UniProtKB-SubCell"/>
</dbReference>
<evidence type="ECO:0000256" key="2">
    <source>
        <dbReference type="ARBA" id="ARBA00022553"/>
    </source>
</evidence>
<organism evidence="7 8">
    <name type="scientific">Dothistroma septosporum (strain NZE10 / CBS 128990)</name>
    <name type="common">Red band needle blight fungus</name>
    <name type="synonym">Mycosphaerella pini</name>
    <dbReference type="NCBI Taxonomy" id="675120"/>
    <lineage>
        <taxon>Eukaryota</taxon>
        <taxon>Fungi</taxon>
        <taxon>Dikarya</taxon>
        <taxon>Ascomycota</taxon>
        <taxon>Pezizomycotina</taxon>
        <taxon>Dothideomycetes</taxon>
        <taxon>Dothideomycetidae</taxon>
        <taxon>Mycosphaerellales</taxon>
        <taxon>Mycosphaerellaceae</taxon>
        <taxon>Dothistroma</taxon>
    </lineage>
</organism>
<dbReference type="GO" id="GO:0007095">
    <property type="term" value="P:mitotic G2 DNA damage checkpoint signaling"/>
    <property type="evidence" value="ECO:0007669"/>
    <property type="project" value="TreeGrafter"/>
</dbReference>
<feature type="region of interest" description="Disordered" evidence="5">
    <location>
        <begin position="542"/>
        <end position="657"/>
    </location>
</feature>
<feature type="compositionally biased region" description="Polar residues" evidence="5">
    <location>
        <begin position="1261"/>
        <end position="1281"/>
    </location>
</feature>
<feature type="region of interest" description="Disordered" evidence="5">
    <location>
        <begin position="1145"/>
        <end position="1222"/>
    </location>
</feature>
<dbReference type="Pfam" id="PF09444">
    <property type="entry name" value="MRC1"/>
    <property type="match status" value="1"/>
</dbReference>
<feature type="region of interest" description="Disordered" evidence="5">
    <location>
        <begin position="1068"/>
        <end position="1129"/>
    </location>
</feature>
<keyword evidence="2" id="KW-0597">Phosphoprotein</keyword>
<proteinExistence type="predicted"/>
<feature type="compositionally biased region" description="Acidic residues" evidence="5">
    <location>
        <begin position="558"/>
        <end position="569"/>
    </location>
</feature>
<feature type="compositionally biased region" description="Pro residues" evidence="5">
    <location>
        <begin position="318"/>
        <end position="327"/>
    </location>
</feature>
<feature type="compositionally biased region" description="Acidic residues" evidence="5">
    <location>
        <begin position="924"/>
        <end position="933"/>
    </location>
</feature>
<keyword evidence="4" id="KW-0175">Coiled coil</keyword>
<reference evidence="8" key="1">
    <citation type="journal article" date="2012" name="PLoS Genet.">
        <title>The genomes of the fungal plant pathogens Cladosporium fulvum and Dothistroma septosporum reveal adaptation to different hosts and lifestyles but also signatures of common ancestry.</title>
        <authorList>
            <person name="de Wit P.J.G.M."/>
            <person name="van der Burgt A."/>
            <person name="Oekmen B."/>
            <person name="Stergiopoulos I."/>
            <person name="Abd-Elsalam K.A."/>
            <person name="Aerts A.L."/>
            <person name="Bahkali A.H."/>
            <person name="Beenen H.G."/>
            <person name="Chettri P."/>
            <person name="Cox M.P."/>
            <person name="Datema E."/>
            <person name="de Vries R.P."/>
            <person name="Dhillon B."/>
            <person name="Ganley A.R."/>
            <person name="Griffiths S.A."/>
            <person name="Guo Y."/>
            <person name="Hamelin R.C."/>
            <person name="Henrissat B."/>
            <person name="Kabir M.S."/>
            <person name="Jashni M.K."/>
            <person name="Kema G."/>
            <person name="Klaubauf S."/>
            <person name="Lapidus A."/>
            <person name="Levasseur A."/>
            <person name="Lindquist E."/>
            <person name="Mehrabi R."/>
            <person name="Ohm R.A."/>
            <person name="Owen T.J."/>
            <person name="Salamov A."/>
            <person name="Schwelm A."/>
            <person name="Schijlen E."/>
            <person name="Sun H."/>
            <person name="van den Burg H.A."/>
            <person name="van Ham R.C.H.J."/>
            <person name="Zhang S."/>
            <person name="Goodwin S.B."/>
            <person name="Grigoriev I.V."/>
            <person name="Collemare J."/>
            <person name="Bradshaw R.E."/>
        </authorList>
    </citation>
    <scope>NUCLEOTIDE SEQUENCE [LARGE SCALE GENOMIC DNA]</scope>
    <source>
        <strain evidence="8">NZE10 / CBS 128990</strain>
    </source>
</reference>
<dbReference type="InterPro" id="IPR018564">
    <property type="entry name" value="Repl_chkpnt_MRC1_dom"/>
</dbReference>
<dbReference type="Proteomes" id="UP000016933">
    <property type="component" value="Unassembled WGS sequence"/>
</dbReference>
<feature type="compositionally biased region" description="Acidic residues" evidence="5">
    <location>
        <begin position="592"/>
        <end position="628"/>
    </location>
</feature>
<feature type="domain" description="DNA replication checkpoint mediator MRC1" evidence="6">
    <location>
        <begin position="917"/>
        <end position="1051"/>
    </location>
</feature>
<feature type="compositionally biased region" description="Polar residues" evidence="5">
    <location>
        <begin position="283"/>
        <end position="311"/>
    </location>
</feature>
<feature type="compositionally biased region" description="Gly residues" evidence="5">
    <location>
        <begin position="1332"/>
        <end position="1341"/>
    </location>
</feature>
<dbReference type="OrthoDB" id="2130597at2759"/>
<feature type="compositionally biased region" description="Basic and acidic residues" evidence="5">
    <location>
        <begin position="186"/>
        <end position="203"/>
    </location>
</feature>
<feature type="compositionally biased region" description="Polar residues" evidence="5">
    <location>
        <begin position="1075"/>
        <end position="1094"/>
    </location>
</feature>
<dbReference type="OMA" id="ERFNFRP"/>
<sequence>MASSPLGATVASSQQTPAVRPAKARLPFQEDDSPTPSPVREAMTRTLPKMSYSQSSPGLASGTDANISAASDAEESDDSMRRPLGRAARRMLSGKGSPRNNLTSSVASSRIAPNTQGPDAELYSATTMISRKRKSMSSPARQVRSTLFVSPAKTAEDGSDDELPSNPFDGKTSKLAALVAGKRAERLEKEAEEEARRKERSDATHALSDFPDELIEGSQDAVNPEIERIMSDAAKPTRKASRKALLEMERETQRIARQQALAHQMKVRKKFTTADFFARFNFRPNSESNARPSNGEDTNTSSAPNSDATEAQQKEPVSTPPSSPPTPLDQQRALVEKGALSKLVPVRQDSIASVAEVDSDEELSDMAQLLSSSRAPALHSAVTTITATTPVPKKGLRLARLGKKAVVTRHDSSDDDLEILGNLPAHLSVFDKVKGNMTRQHTDSNAIHTLKHLSHLGTDSGFTGRRKKCAHRPSVNPQALEIQLRLRAKEQARAQHLERIAELKAKGIDVQSAEQREREQEEFENLLEKARQDAVEIRKAEKAAAKVRGVDSTLDEVVSGDESEDEDYVDGSGSEIEEDEHRNGDGNVLVDDAADESEDEGGDEVEEQEKDGEENEQEDDDSLQDGDAVDASGALVGKRQDHVQQARETESMDMSFRSQTPIVRRKFRKTRVVVDDDDESDTEISQPVVNVTPTASKDDPFAAFGFEAVMPGSSLMSPTQAFNATMQTPTQATLQDSLDVHQYLLPPSSSTLPSVTLDSQMQTQGDSQVSVVPSSQVPESQQINLARETQAPETPVPGMNRGSSSLTLETPSWVPTQDVGLPATWHATPEGAKEMPVNSTAEDATQDTVRLRISESPAPLRERKRLVRGQRALSETSEDEAQPSQTAKAAKKDAFREMARKRKEAMSAAELAEAGRETRRMMDEQAEESEDEYAGLGGDDYVAPETEQDRDMIDSSHIDVDERQLAAHYAERERIADEEHANQLYKDLMTGGLRRKQANMFDLDEDEDDLAVRRRQMRQREEARKRKLLLQDDNIAGLAEGNQSKCKDAFLKAIADDDERNDDILDLSDAEEDTLATQTQLDSQPSQQAEQTGTPLGEISGNKRRHEEAPEERLPAKQRRTQASAFRAPTSLLEVQESVSFLLDEPHPVTVGPSVLELSSDSDSENDQQKPEARVEDDDEDLEEELARRNDGGHAPDREIMPPPRLPASQRRTAAKPAVVDRLSLKRGSSNVESARGRTAWAAPANGSFKVPSLLRRATTNTALGANERGVTTSAGLSRENSGVKMGGTKKSSLAYQARDAERKAVVEASAKRRADNTARVAQLRRNASSGFGKGLTGQFE</sequence>
<feature type="compositionally biased region" description="Basic and acidic residues" evidence="5">
    <location>
        <begin position="1105"/>
        <end position="1115"/>
    </location>
</feature>
<dbReference type="PANTHER" id="PTHR14396">
    <property type="entry name" value="CLASPIN"/>
    <property type="match status" value="1"/>
</dbReference>
<feature type="region of interest" description="Disordered" evidence="5">
    <location>
        <begin position="1261"/>
        <end position="1341"/>
    </location>
</feature>
<dbReference type="GO" id="GO:0010997">
    <property type="term" value="F:anaphase-promoting complex binding"/>
    <property type="evidence" value="ECO:0007669"/>
    <property type="project" value="TreeGrafter"/>
</dbReference>
<evidence type="ECO:0000256" key="1">
    <source>
        <dbReference type="ARBA" id="ARBA00004123"/>
    </source>
</evidence>
<evidence type="ECO:0000313" key="7">
    <source>
        <dbReference type="EMBL" id="EME46274.1"/>
    </source>
</evidence>
<feature type="compositionally biased region" description="Acidic residues" evidence="5">
    <location>
        <begin position="1175"/>
        <end position="1184"/>
    </location>
</feature>
<dbReference type="InterPro" id="IPR024146">
    <property type="entry name" value="Claspin"/>
</dbReference>
<evidence type="ECO:0000259" key="6">
    <source>
        <dbReference type="Pfam" id="PF09444"/>
    </source>
</evidence>
<dbReference type="HOGENOM" id="CLU_002311_0_0_1"/>
<feature type="compositionally biased region" description="Basic and acidic residues" evidence="5">
    <location>
        <begin position="1185"/>
        <end position="1200"/>
    </location>
</feature>
<dbReference type="GO" id="GO:0033314">
    <property type="term" value="P:mitotic DNA replication checkpoint signaling"/>
    <property type="evidence" value="ECO:0007669"/>
    <property type="project" value="TreeGrafter"/>
</dbReference>
<protein>
    <recommendedName>
        <fullName evidence="6">DNA replication checkpoint mediator MRC1 domain-containing protein</fullName>
    </recommendedName>
</protein>
<evidence type="ECO:0000313" key="8">
    <source>
        <dbReference type="Proteomes" id="UP000016933"/>
    </source>
</evidence>
<comment type="subcellular location">
    <subcellularLocation>
        <location evidence="1">Nucleus</location>
    </subcellularLocation>
</comment>